<dbReference type="OrthoDB" id="1669448at2759"/>
<evidence type="ECO:0000256" key="1">
    <source>
        <dbReference type="SAM" id="MobiDB-lite"/>
    </source>
</evidence>
<dbReference type="PANTHER" id="PTHR36078">
    <property type="entry name" value="BNACNNG21220D PROTEIN"/>
    <property type="match status" value="1"/>
</dbReference>
<sequence>MTTVPSSSSTSSLSSASNYNSSPTQPTYNSSTSSKPQVDNNVEDARPDHLPIPFNDLYEASYKEKFKKYETDFVRLLMSKYFSKKNVCRENIFDESIAIDGEIIKSSRWPCTRSNSDPAQGFEDQSIDSLTATTADHL</sequence>
<evidence type="ECO:0000313" key="3">
    <source>
        <dbReference type="Proteomes" id="UP000796880"/>
    </source>
</evidence>
<organism evidence="2 3">
    <name type="scientific">Rhamnella rubrinervis</name>
    <dbReference type="NCBI Taxonomy" id="2594499"/>
    <lineage>
        <taxon>Eukaryota</taxon>
        <taxon>Viridiplantae</taxon>
        <taxon>Streptophyta</taxon>
        <taxon>Embryophyta</taxon>
        <taxon>Tracheophyta</taxon>
        <taxon>Spermatophyta</taxon>
        <taxon>Magnoliopsida</taxon>
        <taxon>eudicotyledons</taxon>
        <taxon>Gunneridae</taxon>
        <taxon>Pentapetalae</taxon>
        <taxon>rosids</taxon>
        <taxon>fabids</taxon>
        <taxon>Rosales</taxon>
        <taxon>Rhamnaceae</taxon>
        <taxon>rhamnoid group</taxon>
        <taxon>Rhamneae</taxon>
        <taxon>Rhamnella</taxon>
    </lineage>
</organism>
<reference evidence="2" key="1">
    <citation type="submission" date="2020-03" db="EMBL/GenBank/DDBJ databases">
        <title>A high-quality chromosome-level genome assembly of a woody plant with both climbing and erect habits, Rhamnella rubrinervis.</title>
        <authorList>
            <person name="Lu Z."/>
            <person name="Yang Y."/>
            <person name="Zhu X."/>
            <person name="Sun Y."/>
        </authorList>
    </citation>
    <scope>NUCLEOTIDE SEQUENCE</scope>
    <source>
        <strain evidence="2">BYM</strain>
        <tissue evidence="2">Leaf</tissue>
    </source>
</reference>
<name>A0A8K0E203_9ROSA</name>
<feature type="compositionally biased region" description="Polar residues" evidence="1">
    <location>
        <begin position="23"/>
        <end position="40"/>
    </location>
</feature>
<dbReference type="PANTHER" id="PTHR36078:SF2">
    <property type="entry name" value="OS09G0473966 PROTEIN"/>
    <property type="match status" value="1"/>
</dbReference>
<feature type="compositionally biased region" description="Low complexity" evidence="1">
    <location>
        <begin position="1"/>
        <end position="22"/>
    </location>
</feature>
<evidence type="ECO:0000313" key="2">
    <source>
        <dbReference type="EMBL" id="KAF3437985.1"/>
    </source>
</evidence>
<proteinExistence type="predicted"/>
<protein>
    <submittedName>
        <fullName evidence="2">Uncharacterized protein</fullName>
    </submittedName>
</protein>
<gene>
    <name evidence="2" type="ORF">FNV43_RR20741</name>
</gene>
<feature type="region of interest" description="Disordered" evidence="1">
    <location>
        <begin position="1"/>
        <end position="50"/>
    </location>
</feature>
<dbReference type="EMBL" id="VOIH02000009">
    <property type="protein sequence ID" value="KAF3437985.1"/>
    <property type="molecule type" value="Genomic_DNA"/>
</dbReference>
<comment type="caution">
    <text evidence="2">The sequence shown here is derived from an EMBL/GenBank/DDBJ whole genome shotgun (WGS) entry which is preliminary data.</text>
</comment>
<dbReference type="Proteomes" id="UP000796880">
    <property type="component" value="Unassembled WGS sequence"/>
</dbReference>
<keyword evidence="3" id="KW-1185">Reference proteome</keyword>
<accession>A0A8K0E203</accession>
<dbReference type="AlphaFoldDB" id="A0A8K0E203"/>